<name>T1GF64_MEGSC</name>
<keyword evidence="2" id="KW-0677">Repeat</keyword>
<reference evidence="9" key="1">
    <citation type="submission" date="2013-02" db="EMBL/GenBank/DDBJ databases">
        <authorList>
            <person name="Hughes D."/>
        </authorList>
    </citation>
    <scope>NUCLEOTIDE SEQUENCE</scope>
    <source>
        <strain>Durham</strain>
        <strain evidence="9">NC isolate 2 -- Noor lab</strain>
    </source>
</reference>
<dbReference type="GO" id="GO:0000981">
    <property type="term" value="F:DNA-binding transcription factor activity, RNA polymerase II-specific"/>
    <property type="evidence" value="ECO:0007669"/>
    <property type="project" value="TreeGrafter"/>
</dbReference>
<feature type="domain" description="C2H2-type" evidence="7">
    <location>
        <begin position="76"/>
        <end position="104"/>
    </location>
</feature>
<keyword evidence="9" id="KW-1185">Reference proteome</keyword>
<dbReference type="GO" id="GO:0008270">
    <property type="term" value="F:zinc ion binding"/>
    <property type="evidence" value="ECO:0007669"/>
    <property type="project" value="UniProtKB-KW"/>
</dbReference>
<reference evidence="8" key="2">
    <citation type="submission" date="2015-06" db="UniProtKB">
        <authorList>
            <consortium name="EnsemblMetazoa"/>
        </authorList>
    </citation>
    <scope>IDENTIFICATION</scope>
</reference>
<dbReference type="PANTHER" id="PTHR24409:SF295">
    <property type="entry name" value="AZ2-RELATED"/>
    <property type="match status" value="1"/>
</dbReference>
<dbReference type="EMBL" id="CAQQ02141444">
    <property type="status" value="NOT_ANNOTATED_CDS"/>
    <property type="molecule type" value="Genomic_DNA"/>
</dbReference>
<feature type="domain" description="C2H2-type" evidence="7">
    <location>
        <begin position="48"/>
        <end position="74"/>
    </location>
</feature>
<dbReference type="GO" id="GO:0005634">
    <property type="term" value="C:nucleus"/>
    <property type="evidence" value="ECO:0007669"/>
    <property type="project" value="TreeGrafter"/>
</dbReference>
<dbReference type="PROSITE" id="PS50157">
    <property type="entry name" value="ZINC_FINGER_C2H2_2"/>
    <property type="match status" value="2"/>
</dbReference>
<keyword evidence="6" id="KW-0812">Transmembrane</keyword>
<protein>
    <recommendedName>
        <fullName evidence="7">C2H2-type domain-containing protein</fullName>
    </recommendedName>
</protein>
<keyword evidence="6" id="KW-1133">Transmembrane helix</keyword>
<evidence type="ECO:0000256" key="5">
    <source>
        <dbReference type="PROSITE-ProRule" id="PRU00042"/>
    </source>
</evidence>
<dbReference type="HOGENOM" id="CLU_977582_0_0_1"/>
<dbReference type="Gene3D" id="3.30.160.60">
    <property type="entry name" value="Classic Zinc Finger"/>
    <property type="match status" value="2"/>
</dbReference>
<accession>T1GF64</accession>
<dbReference type="InterPro" id="IPR013087">
    <property type="entry name" value="Znf_C2H2_type"/>
</dbReference>
<dbReference type="AlphaFoldDB" id="T1GF64"/>
<evidence type="ECO:0000259" key="7">
    <source>
        <dbReference type="PROSITE" id="PS50157"/>
    </source>
</evidence>
<dbReference type="PANTHER" id="PTHR24409">
    <property type="entry name" value="ZINC FINGER PROTEIN 142"/>
    <property type="match status" value="1"/>
</dbReference>
<sequence>MFDVTSIMFLVSISAAFMIISIKMLKKLRDEANDEVNDETNSDDSKPFSCHCGKVYKKKTYLRQHQRFDCGVEPSFSCEYCWAKFSRKPNLKRHIALVHLHQRPGSKTPNNESKANTSEKQETFPCHCGKSYKTKQILQRHQTFECGVEPTFSYEQITKCVSDHDEGCQHKLRPPSSSGPYTLQDILEKANKQPRANCSTRKSIEVMVEQSKVLYHLFQLDIENNSSLIVRFLLSPGSLIIYLTSSPLVSISVITTTTILKSPWPVFGNIANFSAACLDVDGSSV</sequence>
<evidence type="ECO:0000313" key="9">
    <source>
        <dbReference type="Proteomes" id="UP000015102"/>
    </source>
</evidence>
<dbReference type="EMBL" id="CAQQ02141442">
    <property type="status" value="NOT_ANNOTATED_CDS"/>
    <property type="molecule type" value="Genomic_DNA"/>
</dbReference>
<evidence type="ECO:0000256" key="1">
    <source>
        <dbReference type="ARBA" id="ARBA00022723"/>
    </source>
</evidence>
<dbReference type="EMBL" id="CAQQ02141443">
    <property type="status" value="NOT_ANNOTATED_CDS"/>
    <property type="molecule type" value="Genomic_DNA"/>
</dbReference>
<dbReference type="EMBL" id="CAQQ02141441">
    <property type="status" value="NOT_ANNOTATED_CDS"/>
    <property type="molecule type" value="Genomic_DNA"/>
</dbReference>
<evidence type="ECO:0000256" key="3">
    <source>
        <dbReference type="ARBA" id="ARBA00022771"/>
    </source>
</evidence>
<evidence type="ECO:0000256" key="2">
    <source>
        <dbReference type="ARBA" id="ARBA00022737"/>
    </source>
</evidence>
<feature type="transmembrane region" description="Helical" evidence="6">
    <location>
        <begin position="6"/>
        <end position="25"/>
    </location>
</feature>
<dbReference type="Proteomes" id="UP000015102">
    <property type="component" value="Unassembled WGS sequence"/>
</dbReference>
<dbReference type="EnsemblMetazoa" id="MESCA001995-RA">
    <property type="protein sequence ID" value="MESCA001995-PA"/>
    <property type="gene ID" value="MESCA001995"/>
</dbReference>
<organism evidence="8 9">
    <name type="scientific">Megaselia scalaris</name>
    <name type="common">Humpbacked fly</name>
    <name type="synonym">Phora scalaris</name>
    <dbReference type="NCBI Taxonomy" id="36166"/>
    <lineage>
        <taxon>Eukaryota</taxon>
        <taxon>Metazoa</taxon>
        <taxon>Ecdysozoa</taxon>
        <taxon>Arthropoda</taxon>
        <taxon>Hexapoda</taxon>
        <taxon>Insecta</taxon>
        <taxon>Pterygota</taxon>
        <taxon>Neoptera</taxon>
        <taxon>Endopterygota</taxon>
        <taxon>Diptera</taxon>
        <taxon>Brachycera</taxon>
        <taxon>Muscomorpha</taxon>
        <taxon>Platypezoidea</taxon>
        <taxon>Phoridae</taxon>
        <taxon>Megaseliini</taxon>
        <taxon>Megaselia</taxon>
    </lineage>
</organism>
<dbReference type="SUPFAM" id="SSF57667">
    <property type="entry name" value="beta-beta-alpha zinc fingers"/>
    <property type="match status" value="1"/>
</dbReference>
<dbReference type="STRING" id="36166.T1GF64"/>
<dbReference type="Pfam" id="PF00096">
    <property type="entry name" value="zf-C2H2"/>
    <property type="match status" value="1"/>
</dbReference>
<proteinExistence type="predicted"/>
<evidence type="ECO:0000256" key="4">
    <source>
        <dbReference type="ARBA" id="ARBA00022833"/>
    </source>
</evidence>
<dbReference type="InterPro" id="IPR036236">
    <property type="entry name" value="Znf_C2H2_sf"/>
</dbReference>
<keyword evidence="1" id="KW-0479">Metal-binding</keyword>
<evidence type="ECO:0000256" key="6">
    <source>
        <dbReference type="SAM" id="Phobius"/>
    </source>
</evidence>
<evidence type="ECO:0000313" key="8">
    <source>
        <dbReference type="EnsemblMetazoa" id="MESCA001995-PA"/>
    </source>
</evidence>
<keyword evidence="3 5" id="KW-0863">Zinc-finger</keyword>
<dbReference type="PROSITE" id="PS00028">
    <property type="entry name" value="ZINC_FINGER_C2H2_1"/>
    <property type="match status" value="1"/>
</dbReference>
<keyword evidence="6" id="KW-0472">Membrane</keyword>
<dbReference type="SMART" id="SM00355">
    <property type="entry name" value="ZnF_C2H2"/>
    <property type="match status" value="1"/>
</dbReference>
<keyword evidence="4" id="KW-0862">Zinc</keyword>
<dbReference type="GO" id="GO:0000977">
    <property type="term" value="F:RNA polymerase II transcription regulatory region sequence-specific DNA binding"/>
    <property type="evidence" value="ECO:0007669"/>
    <property type="project" value="TreeGrafter"/>
</dbReference>